<dbReference type="Proteomes" id="UP001176940">
    <property type="component" value="Unassembled WGS sequence"/>
</dbReference>
<accession>A0ABN9LLQ5</accession>
<sequence>MSKGEVEALYELSHDNEIIIKKADKGGATVIMDKEDYLSEIKRQLADPEVYERLPHDPKFEIARDIKMVLEKAKDKSIIDQDLYEFLTIKFPIAPVIYVLPKIHKSLVHPPGRPIVSGSDSIFSNIGIFLDKVLNLIAGRAESFLRDTTDFLNKINELSITGEVLLASFDVTSLYTSIDHKRGLETVSKKLLSTQFSLEAREFIVELLKLVLTKN</sequence>
<proteinExistence type="predicted"/>
<name>A0ABN9LLQ5_9NEOB</name>
<dbReference type="PANTHER" id="PTHR21301">
    <property type="entry name" value="REVERSE TRANSCRIPTASE"/>
    <property type="match status" value="1"/>
</dbReference>
<protein>
    <recommendedName>
        <fullName evidence="3">Reverse transcriptase</fullName>
    </recommendedName>
</protein>
<evidence type="ECO:0000313" key="2">
    <source>
        <dbReference type="Proteomes" id="UP001176940"/>
    </source>
</evidence>
<evidence type="ECO:0000313" key="1">
    <source>
        <dbReference type="EMBL" id="CAJ0944087.1"/>
    </source>
</evidence>
<dbReference type="PANTHER" id="PTHR21301:SF12">
    <property type="match status" value="1"/>
</dbReference>
<dbReference type="EMBL" id="CAUEEQ010022033">
    <property type="protein sequence ID" value="CAJ0944087.1"/>
    <property type="molecule type" value="Genomic_DNA"/>
</dbReference>
<comment type="caution">
    <text evidence="1">The sequence shown here is derived from an EMBL/GenBank/DDBJ whole genome shotgun (WGS) entry which is preliminary data.</text>
</comment>
<organism evidence="1 2">
    <name type="scientific">Ranitomeya imitator</name>
    <name type="common">mimic poison frog</name>
    <dbReference type="NCBI Taxonomy" id="111125"/>
    <lineage>
        <taxon>Eukaryota</taxon>
        <taxon>Metazoa</taxon>
        <taxon>Chordata</taxon>
        <taxon>Craniata</taxon>
        <taxon>Vertebrata</taxon>
        <taxon>Euteleostomi</taxon>
        <taxon>Amphibia</taxon>
        <taxon>Batrachia</taxon>
        <taxon>Anura</taxon>
        <taxon>Neobatrachia</taxon>
        <taxon>Hyloidea</taxon>
        <taxon>Dendrobatidae</taxon>
        <taxon>Dendrobatinae</taxon>
        <taxon>Ranitomeya</taxon>
    </lineage>
</organism>
<reference evidence="1" key="1">
    <citation type="submission" date="2023-07" db="EMBL/GenBank/DDBJ databases">
        <authorList>
            <person name="Stuckert A."/>
        </authorList>
    </citation>
    <scope>NUCLEOTIDE SEQUENCE</scope>
</reference>
<gene>
    <name evidence="1" type="ORF">RIMI_LOCUS10251684</name>
</gene>
<evidence type="ECO:0008006" key="3">
    <source>
        <dbReference type="Google" id="ProtNLM"/>
    </source>
</evidence>
<keyword evidence="2" id="KW-1185">Reference proteome</keyword>